<dbReference type="EMBL" id="SPMZ01000070">
    <property type="protein sequence ID" value="NMQ20941.1"/>
    <property type="molecule type" value="Genomic_DNA"/>
</dbReference>
<comment type="caution">
    <text evidence="16">The sequence shown here is derived from an EMBL/GenBank/DDBJ whole genome shotgun (WGS) entry which is preliminary data.</text>
</comment>
<evidence type="ECO:0000256" key="13">
    <source>
        <dbReference type="ARBA" id="ARBA00023016"/>
    </source>
</evidence>
<evidence type="ECO:0000313" key="16">
    <source>
        <dbReference type="EMBL" id="NMQ20941.1"/>
    </source>
</evidence>
<dbReference type="InterPro" id="IPR001478">
    <property type="entry name" value="PDZ"/>
</dbReference>
<dbReference type="Pfam" id="PF13180">
    <property type="entry name" value="PDZ_2"/>
    <property type="match status" value="1"/>
</dbReference>
<evidence type="ECO:0000256" key="14">
    <source>
        <dbReference type="ARBA" id="ARBA00032850"/>
    </source>
</evidence>
<gene>
    <name evidence="16" type="ORF">E4P82_18145</name>
</gene>
<comment type="similarity">
    <text evidence="4">Belongs to the peptidase S1C family.</text>
</comment>
<evidence type="ECO:0000256" key="4">
    <source>
        <dbReference type="ARBA" id="ARBA00010541"/>
    </source>
</evidence>
<sequence>MACTLSPALALDVTPPARVEMTVPDFSALVEQNAAAVVNVSVTGKTQPTAVWRGRGMPDRDDDDNPLAPFFKHFPTPPIPPGSKGMPTQGMGSGFIISADGYIVTNHHVVDDADKIMVKLNDKREFPAKVIGSDPRSDIALLKIDASGLPTVTIGGTDNLKVGQWVFAIGAPFGLERTATKGIVSALGRSLPNDTYVPFIQTDVPINPGNSGGPLFDLNGKVVGINSQIFSRSGGYMGLSFAIPADVAMDVVAQLKNDGHVTRGWLGISLQEVTQDLARSFGLEQPRGALVADVTENSPAANAGLKAGDIITAYGGKPINDSADLPPLVGTTKPGANKDLTIIRDGKTRDIAVKLGQLPDEDQTELALNNTPNDGTPHLNVLVADVPDGDGGVRVQQVGPGMAAEAGVQAGDILVSLNNQTIKNAAQLQQLVKTLPAGKRVPLLIKRDTGSLYLALKVPAGGQQPG</sequence>
<keyword evidence="10" id="KW-0574">Periplasm</keyword>
<name>A0ABX1TQI7_9GAMM</name>
<dbReference type="Gene3D" id="2.30.42.10">
    <property type="match status" value="2"/>
</dbReference>
<evidence type="ECO:0000256" key="6">
    <source>
        <dbReference type="ARBA" id="ARBA00013958"/>
    </source>
</evidence>
<evidence type="ECO:0000256" key="9">
    <source>
        <dbReference type="ARBA" id="ARBA00022737"/>
    </source>
</evidence>
<dbReference type="SMART" id="SM00228">
    <property type="entry name" value="PDZ"/>
    <property type="match status" value="2"/>
</dbReference>
<dbReference type="Pfam" id="PF13365">
    <property type="entry name" value="Trypsin_2"/>
    <property type="match status" value="1"/>
</dbReference>
<evidence type="ECO:0000256" key="11">
    <source>
        <dbReference type="ARBA" id="ARBA00022801"/>
    </source>
</evidence>
<dbReference type="NCBIfam" id="TIGR02037">
    <property type="entry name" value="degP_htrA_DO"/>
    <property type="match status" value="1"/>
</dbReference>
<dbReference type="InterPro" id="IPR009003">
    <property type="entry name" value="Peptidase_S1_PA"/>
</dbReference>
<evidence type="ECO:0000256" key="3">
    <source>
        <dbReference type="ARBA" id="ARBA00004418"/>
    </source>
</evidence>
<keyword evidence="17" id="KW-1185">Reference proteome</keyword>
<comment type="catalytic activity">
    <reaction evidence="1">
        <text>Acts on substrates that are at least partially unfolded. The cleavage site P1 residue is normally between a pair of hydrophobic residues, such as Val-|-Val.</text>
        <dbReference type="EC" id="3.4.21.107"/>
    </reaction>
</comment>
<comment type="subcellular location">
    <subcellularLocation>
        <location evidence="3">Periplasm</location>
    </subcellularLocation>
</comment>
<feature type="domain" description="PDZ" evidence="15">
    <location>
        <begin position="250"/>
        <end position="321"/>
    </location>
</feature>
<dbReference type="SUPFAM" id="SSF50156">
    <property type="entry name" value="PDZ domain-like"/>
    <property type="match status" value="2"/>
</dbReference>
<dbReference type="PANTHER" id="PTHR22939:SF130">
    <property type="entry name" value="PERIPLASMIC SERINE ENDOPROTEASE DEGP-LIKE-RELATED"/>
    <property type="match status" value="1"/>
</dbReference>
<evidence type="ECO:0000259" key="15">
    <source>
        <dbReference type="PROSITE" id="PS50106"/>
    </source>
</evidence>
<dbReference type="Proteomes" id="UP000760480">
    <property type="component" value="Unassembled WGS sequence"/>
</dbReference>
<evidence type="ECO:0000256" key="8">
    <source>
        <dbReference type="ARBA" id="ARBA00022729"/>
    </source>
</evidence>
<proteinExistence type="inferred from homology"/>
<organism evidence="16 17">
    <name type="scientific">Candidatus Competibacter phosphatis</name>
    <dbReference type="NCBI Taxonomy" id="221280"/>
    <lineage>
        <taxon>Bacteria</taxon>
        <taxon>Pseudomonadati</taxon>
        <taxon>Pseudomonadota</taxon>
        <taxon>Gammaproteobacteria</taxon>
        <taxon>Candidatus Competibacteraceae</taxon>
        <taxon>Candidatus Competibacter</taxon>
    </lineage>
</organism>
<dbReference type="EC" id="3.4.21.107" evidence="5"/>
<dbReference type="InterPro" id="IPR001940">
    <property type="entry name" value="Peptidase_S1C"/>
</dbReference>
<comment type="function">
    <text evidence="2">Might be efficient in the degradation of transiently denatured and unfolded proteins which accumulate in the periplasm following stress conditions.</text>
</comment>
<evidence type="ECO:0000313" key="17">
    <source>
        <dbReference type="Proteomes" id="UP000760480"/>
    </source>
</evidence>
<evidence type="ECO:0000256" key="1">
    <source>
        <dbReference type="ARBA" id="ARBA00001772"/>
    </source>
</evidence>
<keyword evidence="11" id="KW-0378">Hydrolase</keyword>
<evidence type="ECO:0000256" key="5">
    <source>
        <dbReference type="ARBA" id="ARBA00013035"/>
    </source>
</evidence>
<dbReference type="PROSITE" id="PS50106">
    <property type="entry name" value="PDZ"/>
    <property type="match status" value="2"/>
</dbReference>
<dbReference type="InterPro" id="IPR041489">
    <property type="entry name" value="PDZ_6"/>
</dbReference>
<evidence type="ECO:0000256" key="7">
    <source>
        <dbReference type="ARBA" id="ARBA00022670"/>
    </source>
</evidence>
<dbReference type="PRINTS" id="PR00834">
    <property type="entry name" value="PROTEASES2C"/>
</dbReference>
<keyword evidence="13" id="KW-0346">Stress response</keyword>
<evidence type="ECO:0000256" key="2">
    <source>
        <dbReference type="ARBA" id="ARBA00002610"/>
    </source>
</evidence>
<evidence type="ECO:0000256" key="10">
    <source>
        <dbReference type="ARBA" id="ARBA00022764"/>
    </source>
</evidence>
<dbReference type="CDD" id="cd10839">
    <property type="entry name" value="cpPDZ1_DegP-like"/>
    <property type="match status" value="1"/>
</dbReference>
<dbReference type="InterPro" id="IPR036034">
    <property type="entry name" value="PDZ_sf"/>
</dbReference>
<dbReference type="InterPro" id="IPR011782">
    <property type="entry name" value="Pept_S1C_Do"/>
</dbReference>
<feature type="domain" description="PDZ" evidence="15">
    <location>
        <begin position="365"/>
        <end position="449"/>
    </location>
</feature>
<accession>A0ABX1TQI7</accession>
<keyword evidence="7" id="KW-0645">Protease</keyword>
<dbReference type="SUPFAM" id="SSF50494">
    <property type="entry name" value="Trypsin-like serine proteases"/>
    <property type="match status" value="1"/>
</dbReference>
<reference evidence="16 17" key="1">
    <citation type="submission" date="2019-03" db="EMBL/GenBank/DDBJ databases">
        <title>Metabolic reconstructions from genomes of highly enriched 'Candidatus Accumulibacter' and 'Candidatus Competibacter' bioreactor populations.</title>
        <authorList>
            <person name="Annavajhala M.K."/>
            <person name="Welles L."/>
            <person name="Abbas B."/>
            <person name="Sorokin D."/>
            <person name="Park H."/>
            <person name="Van Loosdrecht M."/>
            <person name="Chandran K."/>
        </authorList>
    </citation>
    <scope>NUCLEOTIDE SEQUENCE [LARGE SCALE GENOMIC DNA]</scope>
    <source>
        <strain evidence="16 17">SBR_G</strain>
    </source>
</reference>
<keyword evidence="9" id="KW-0677">Repeat</keyword>
<dbReference type="Pfam" id="PF17820">
    <property type="entry name" value="PDZ_6"/>
    <property type="match status" value="1"/>
</dbReference>
<protein>
    <recommendedName>
        <fullName evidence="6">Probable periplasmic serine endoprotease DegP-like</fullName>
        <ecNumber evidence="5">3.4.21.107</ecNumber>
    </recommendedName>
    <alternativeName>
        <fullName evidence="14">Protease Do</fullName>
    </alternativeName>
</protein>
<keyword evidence="8" id="KW-0732">Signal</keyword>
<keyword evidence="12" id="KW-0720">Serine protease</keyword>
<dbReference type="Gene3D" id="2.40.10.120">
    <property type="match status" value="1"/>
</dbReference>
<evidence type="ECO:0000256" key="12">
    <source>
        <dbReference type="ARBA" id="ARBA00022825"/>
    </source>
</evidence>
<dbReference type="PANTHER" id="PTHR22939">
    <property type="entry name" value="SERINE PROTEASE FAMILY S1C HTRA-RELATED"/>
    <property type="match status" value="1"/>
</dbReference>